<comment type="similarity">
    <text evidence="1">Belongs to the TTC21 family.</text>
</comment>
<evidence type="ECO:0000313" key="8">
    <source>
        <dbReference type="Proteomes" id="UP000252519"/>
    </source>
</evidence>
<protein>
    <submittedName>
        <fullName evidence="7">Tetratricopeptide repeat protein</fullName>
    </submittedName>
</protein>
<accession>A0A368H3S2</accession>
<feature type="repeat" description="TPR" evidence="4">
    <location>
        <begin position="519"/>
        <end position="552"/>
    </location>
</feature>
<dbReference type="Pfam" id="PF13176">
    <property type="entry name" value="TPR_7"/>
    <property type="match status" value="1"/>
</dbReference>
<dbReference type="Proteomes" id="UP000252519">
    <property type="component" value="Unassembled WGS sequence"/>
</dbReference>
<dbReference type="Gene3D" id="1.25.40.10">
    <property type="entry name" value="Tetratricopeptide repeat domain"/>
    <property type="match status" value="3"/>
</dbReference>
<dbReference type="Pfam" id="PF25060">
    <property type="entry name" value="ARM_TT21_2nd"/>
    <property type="match status" value="1"/>
</dbReference>
<evidence type="ECO:0000259" key="6">
    <source>
        <dbReference type="Pfam" id="PF25068"/>
    </source>
</evidence>
<evidence type="ECO:0000259" key="5">
    <source>
        <dbReference type="Pfam" id="PF25060"/>
    </source>
</evidence>
<dbReference type="InterPro" id="IPR056832">
    <property type="entry name" value="ARM_TT21_2nd"/>
</dbReference>
<reference evidence="7 8" key="1">
    <citation type="submission" date="2014-10" db="EMBL/GenBank/DDBJ databases">
        <title>Draft genome of the hookworm Ancylostoma caninum.</title>
        <authorList>
            <person name="Mitreva M."/>
        </authorList>
    </citation>
    <scope>NUCLEOTIDE SEQUENCE [LARGE SCALE GENOMIC DNA]</scope>
    <source>
        <strain evidence="7 8">Baltimore</strain>
    </source>
</reference>
<dbReference type="GO" id="GO:0035721">
    <property type="term" value="P:intraciliary retrograde transport"/>
    <property type="evidence" value="ECO:0007669"/>
    <property type="project" value="TreeGrafter"/>
</dbReference>
<dbReference type="GO" id="GO:0061512">
    <property type="term" value="P:protein localization to cilium"/>
    <property type="evidence" value="ECO:0007669"/>
    <property type="project" value="TreeGrafter"/>
</dbReference>
<dbReference type="Pfam" id="PF25058">
    <property type="entry name" value="ARM_TT21"/>
    <property type="match status" value="1"/>
</dbReference>
<dbReference type="PANTHER" id="PTHR14699:SF0">
    <property type="entry name" value="TETRATRICOPEPTIDE REPEAT PROTEIN 21 HOMOLOG"/>
    <property type="match status" value="1"/>
</dbReference>
<dbReference type="InterPro" id="IPR040364">
    <property type="entry name" value="TTC21A/TTC21B"/>
</dbReference>
<evidence type="ECO:0000256" key="2">
    <source>
        <dbReference type="ARBA" id="ARBA00022737"/>
    </source>
</evidence>
<dbReference type="InterPro" id="IPR056836">
    <property type="entry name" value="ARM_TT21_4th"/>
</dbReference>
<keyword evidence="3 4" id="KW-0802">TPR repeat</keyword>
<dbReference type="Pfam" id="PF13174">
    <property type="entry name" value="TPR_6"/>
    <property type="match status" value="1"/>
</dbReference>
<dbReference type="EMBL" id="JOJR01000015">
    <property type="protein sequence ID" value="RCN51244.1"/>
    <property type="molecule type" value="Genomic_DNA"/>
</dbReference>
<feature type="domain" description="Tetratricopeptide repeat protein 21A/21B fourth ARM" evidence="6">
    <location>
        <begin position="555"/>
        <end position="702"/>
    </location>
</feature>
<evidence type="ECO:0000256" key="4">
    <source>
        <dbReference type="PROSITE-ProRule" id="PRU00339"/>
    </source>
</evidence>
<name>A0A368H3S2_ANCCA</name>
<dbReference type="AlphaFoldDB" id="A0A368H3S2"/>
<dbReference type="SMART" id="SM00028">
    <property type="entry name" value="TPR"/>
    <property type="match status" value="8"/>
</dbReference>
<dbReference type="GO" id="GO:0030991">
    <property type="term" value="C:intraciliary transport particle A"/>
    <property type="evidence" value="ECO:0007669"/>
    <property type="project" value="TreeGrafter"/>
</dbReference>
<organism evidence="7 8">
    <name type="scientific">Ancylostoma caninum</name>
    <name type="common">Dog hookworm</name>
    <dbReference type="NCBI Taxonomy" id="29170"/>
    <lineage>
        <taxon>Eukaryota</taxon>
        <taxon>Metazoa</taxon>
        <taxon>Ecdysozoa</taxon>
        <taxon>Nematoda</taxon>
        <taxon>Chromadorea</taxon>
        <taxon>Rhabditida</taxon>
        <taxon>Rhabditina</taxon>
        <taxon>Rhabditomorpha</taxon>
        <taxon>Strongyloidea</taxon>
        <taxon>Ancylostomatidae</taxon>
        <taxon>Ancylostomatinae</taxon>
        <taxon>Ancylostoma</taxon>
    </lineage>
</organism>
<evidence type="ECO:0000256" key="1">
    <source>
        <dbReference type="ARBA" id="ARBA00010935"/>
    </source>
</evidence>
<dbReference type="Pfam" id="PF25068">
    <property type="entry name" value="ARM_TT21_4th"/>
    <property type="match status" value="1"/>
</dbReference>
<keyword evidence="8" id="KW-1185">Reference proteome</keyword>
<dbReference type="SUPFAM" id="SSF48452">
    <property type="entry name" value="TPR-like"/>
    <property type="match status" value="3"/>
</dbReference>
<dbReference type="PROSITE" id="PS50005">
    <property type="entry name" value="TPR"/>
    <property type="match status" value="1"/>
</dbReference>
<gene>
    <name evidence="7" type="ORF">ANCCAN_02605</name>
</gene>
<dbReference type="OrthoDB" id="10259630at2759"/>
<dbReference type="InterPro" id="IPR011990">
    <property type="entry name" value="TPR-like_helical_dom_sf"/>
</dbReference>
<dbReference type="InterPro" id="IPR019734">
    <property type="entry name" value="TPR_rpt"/>
</dbReference>
<evidence type="ECO:0000313" key="7">
    <source>
        <dbReference type="EMBL" id="RCN51244.1"/>
    </source>
</evidence>
<dbReference type="STRING" id="29170.A0A368H3S2"/>
<dbReference type="PANTHER" id="PTHR14699">
    <property type="entry name" value="STI2 PROTEIN-RELATED"/>
    <property type="match status" value="1"/>
</dbReference>
<keyword evidence="2" id="KW-0677">Repeat</keyword>
<feature type="domain" description="Tetratricopeptide repeat protein 21A/21B second ARM" evidence="5">
    <location>
        <begin position="30"/>
        <end position="315"/>
    </location>
</feature>
<evidence type="ECO:0000256" key="3">
    <source>
        <dbReference type="ARBA" id="ARBA00022803"/>
    </source>
</evidence>
<proteinExistence type="inferred from homology"/>
<comment type="caution">
    <text evidence="7">The sequence shown here is derived from an EMBL/GenBank/DDBJ whole genome shotgun (WGS) entry which is preliminary data.</text>
</comment>
<sequence>MEPFQSDNVLIQFLLAVHSICSAGTKIESSLNELQTALDATEGDNHALLANIANALYRIGARNRTVLAFSRELLARANKRSRRPAYVVDELRVAISLDDVREVAAKVKELMSMDTDDPYAALGVTLSNLMAGKLEDASAQFTFMKEANPNISNFAIYHFTNAVITKYKDNSYEKFMSMVNDAIIVHFDKVQTMPFGVEYLRALDSDFLMGLIYQIMDYAPLVPMKSPNDTLKTAERILNILIEQSPGTICLLELSPIQTTVTYSGISQAYYILARCLFLHSEWDAADRMIDQCLQRNETVADAYLLRAEIKLMKGQVADADSCLNTGLSFNFAIRESSIFHLIKAKVHKQKNEIEKAADLLKAGLKLPQKERSSNLLARKEGGDGQRISIQLELIDCLQSLKQMHEAERVMEEAVQQWKGKPEEEQLLLMNAQIHIAKGDVDGALALLSTVQPGQPNYHSARMKMAEIYLEEKQDKTMFTLCYRYQFSTLFVHFFILVPHYMHVNSNCSRELLKSAPTSATYALLGDAYMSVQEPEKAIEAYEMALKMSSKDMALTETIGEAYVLCHLYSKAVNFYESVMNSTKDKRMRLKLADLLHQLGNTEKCMPPSTVVLVVLDPATISAHVQYLKLLAEVQFEGGKHTEALNDLSAAKNLQMKLLAKNDSVANQQIKKEISKILCSQAEIYSNAHDHKMVIERYKEALTYYETDIKTILALANRYLTINKLVECKQLCEMALSIDKNNDEATLMVADMLYTNNDTDKAIVHFAQLLEKYPSESFFAVITDFLQD</sequence>
<dbReference type="GO" id="GO:0005929">
    <property type="term" value="C:cilium"/>
    <property type="evidence" value="ECO:0007669"/>
    <property type="project" value="GOC"/>
</dbReference>